<dbReference type="PANTHER" id="PTHR36454:SF1">
    <property type="entry name" value="DUF1015 DOMAIN-CONTAINING PROTEIN"/>
    <property type="match status" value="1"/>
</dbReference>
<proteinExistence type="predicted"/>
<evidence type="ECO:0000313" key="2">
    <source>
        <dbReference type="Proteomes" id="UP000317593"/>
    </source>
</evidence>
<dbReference type="Proteomes" id="UP000317593">
    <property type="component" value="Unassembled WGS sequence"/>
</dbReference>
<dbReference type="OrthoDB" id="9781616at2"/>
<evidence type="ECO:0000313" key="1">
    <source>
        <dbReference type="EMBL" id="SMO71595.1"/>
    </source>
</evidence>
<dbReference type="PANTHER" id="PTHR36454">
    <property type="entry name" value="LMO2823 PROTEIN"/>
    <property type="match status" value="1"/>
</dbReference>
<protein>
    <submittedName>
        <fullName evidence="1">Uncharacterized conserved protein, DUF1015 family</fullName>
    </submittedName>
</protein>
<accession>A0A521DJ38</accession>
<dbReference type="AlphaFoldDB" id="A0A521DJ38"/>
<name>A0A521DJ38_9BACT</name>
<gene>
    <name evidence="1" type="ORF">SAMN06265218_110111</name>
</gene>
<dbReference type="EMBL" id="FXTH01000010">
    <property type="protein sequence ID" value="SMO71595.1"/>
    <property type="molecule type" value="Genomic_DNA"/>
</dbReference>
<organism evidence="1 2">
    <name type="scientific">Fodinibius sediminis</name>
    <dbReference type="NCBI Taxonomy" id="1214077"/>
    <lineage>
        <taxon>Bacteria</taxon>
        <taxon>Pseudomonadati</taxon>
        <taxon>Balneolota</taxon>
        <taxon>Balneolia</taxon>
        <taxon>Balneolales</taxon>
        <taxon>Balneolaceae</taxon>
        <taxon>Fodinibius</taxon>
    </lineage>
</organism>
<keyword evidence="2" id="KW-1185">Reference proteome</keyword>
<dbReference type="PIRSF" id="PIRSF033563">
    <property type="entry name" value="UCP033563"/>
    <property type="match status" value="1"/>
</dbReference>
<sequence>MAHLHPFKAWRPTPRDVEEIACVPYDVINVDEARTLAEGKPNSFLHVIRPEIDLPEDTDPYNDAVYEKGAENLTQLLSKDILQQEDEACIYIYRLIWKGRKQTGIFSCVSVQDYDNEVILKHELTRPTKEDDRTRHILTQQAHAEPVMITFKDDESTQKLIDEAVKEDPLYDFAASDGVTHKLWKVEETAPFEKAFEDIPKLYIADGHHRCKSASRAAAEERQNNDNHTGSEEYNFFPAVVFPMSDMHIMAYNRVVHSVPEGFLDQLNEKFDLRAGADPEPSSKGDLSIYIDGQWYGTTLPIADNPNSVEKLDVHRLQEFLLDPLLGITDPRRDKNISFVGGIRGTQELEQLVDGGKVDMAVSMYPTSIEELINVSDEGLLMPPKSTWFEPKLRSGLLVHTF</sequence>
<reference evidence="1 2" key="1">
    <citation type="submission" date="2017-05" db="EMBL/GenBank/DDBJ databases">
        <authorList>
            <person name="Varghese N."/>
            <person name="Submissions S."/>
        </authorList>
    </citation>
    <scope>NUCLEOTIDE SEQUENCE [LARGE SCALE GENOMIC DNA]</scope>
    <source>
        <strain evidence="1 2">DSM 21194</strain>
    </source>
</reference>
<dbReference type="RefSeq" id="WP_142714880.1">
    <property type="nucleotide sequence ID" value="NZ_FXTH01000010.1"/>
</dbReference>
<dbReference type="InterPro" id="IPR008323">
    <property type="entry name" value="UCP033563"/>
</dbReference>
<dbReference type="Pfam" id="PF06245">
    <property type="entry name" value="DUF1015"/>
    <property type="match status" value="1"/>
</dbReference>